<evidence type="ECO:0000313" key="9">
    <source>
        <dbReference type="Proteomes" id="UP000254123"/>
    </source>
</evidence>
<dbReference type="InterPro" id="IPR036259">
    <property type="entry name" value="MFS_trans_sf"/>
</dbReference>
<feature type="compositionally biased region" description="Polar residues" evidence="6">
    <location>
        <begin position="1"/>
        <end position="10"/>
    </location>
</feature>
<dbReference type="EMBL" id="UGVC01000001">
    <property type="protein sequence ID" value="SUD91430.1"/>
    <property type="molecule type" value="Genomic_DNA"/>
</dbReference>
<feature type="transmembrane region" description="Helical" evidence="7">
    <location>
        <begin position="432"/>
        <end position="453"/>
    </location>
</feature>
<dbReference type="Proteomes" id="UP000254123">
    <property type="component" value="Unassembled WGS sequence"/>
</dbReference>
<accession>A0A379LLG6</accession>
<feature type="transmembrane region" description="Helical" evidence="7">
    <location>
        <begin position="105"/>
        <end position="123"/>
    </location>
</feature>
<protein>
    <submittedName>
        <fullName evidence="8">Muropeptide transporter</fullName>
    </submittedName>
</protein>
<proteinExistence type="predicted"/>
<feature type="transmembrane region" description="Helical" evidence="7">
    <location>
        <begin position="354"/>
        <end position="375"/>
    </location>
</feature>
<evidence type="ECO:0000256" key="5">
    <source>
        <dbReference type="ARBA" id="ARBA00023136"/>
    </source>
</evidence>
<dbReference type="Gene3D" id="1.20.1250.20">
    <property type="entry name" value="MFS general substrate transporter like domains"/>
    <property type="match status" value="1"/>
</dbReference>
<dbReference type="STRING" id="1123034.GCA_000685805_00294"/>
<keyword evidence="5 7" id="KW-0472">Membrane</keyword>
<evidence type="ECO:0000256" key="7">
    <source>
        <dbReference type="SAM" id="Phobius"/>
    </source>
</evidence>
<reference evidence="8 9" key="1">
    <citation type="submission" date="2018-06" db="EMBL/GenBank/DDBJ databases">
        <authorList>
            <consortium name="Pathogen Informatics"/>
            <person name="Doyle S."/>
        </authorList>
    </citation>
    <scope>NUCLEOTIDE SEQUENCE [LARGE SCALE GENOMIC DNA]</scope>
    <source>
        <strain evidence="8 9">NCTC10526</strain>
    </source>
</reference>
<dbReference type="PANTHER" id="PTHR12778">
    <property type="entry name" value="SOLUTE CARRIER FAMILY 33 ACETYL-COA TRANSPORTER -RELATED"/>
    <property type="match status" value="1"/>
</dbReference>
<sequence length="488" mass="53308">MQKPSSSVASDQDKPSADKFDNNVATNTNQSPYALMLVLLTLYFAQGLPSGFITQALPAILREYEVSLEMIGLSGLLLLPWALKFLWAPVVDKYFITKWGRSRSWILPLQLISAIIVALVGLFDPHQLSSPHTLWAIYALLFLLSLIGATHDVAADGLATRSLTGLIRNNPPLPAVKNPYQGMGNAAQVIGYRMGLILGGGVLLLVLGQWSWRYSFFAMAALIVLNTIPIWRYPESKYAAAESKLTAQPVTHQVSGEHQTHPSNRKLTLASLFAYIKSQYGYFWQNEHMRAWLAVLLTFKVVDGISSGMVKPMMVDMGIPTSSIGLWASVLGSAASLVGAALAAVLLKRMTHHNALLAFNALQVATTALYVIVAISFEHPSWLGFALEDQSVPFWWAYAANAIEHLAGAMALVAMLTMVMHYARHDKAGSDFTTQVCLLTVFSGGAHLISGFIAAQVGYSVHFIISVALGCVCLLPLIYWRGKFVKQL</sequence>
<keyword evidence="3 7" id="KW-0812">Transmembrane</keyword>
<dbReference type="InterPro" id="IPR004752">
    <property type="entry name" value="AmpG_permease/AT-1"/>
</dbReference>
<feature type="transmembrane region" description="Helical" evidence="7">
    <location>
        <begin position="33"/>
        <end position="54"/>
    </location>
</feature>
<evidence type="ECO:0000256" key="3">
    <source>
        <dbReference type="ARBA" id="ARBA00022692"/>
    </source>
</evidence>
<keyword evidence="4 7" id="KW-1133">Transmembrane helix</keyword>
<feature type="transmembrane region" description="Helical" evidence="7">
    <location>
        <begin position="395"/>
        <end position="420"/>
    </location>
</feature>
<keyword evidence="2" id="KW-0813">Transport</keyword>
<feature type="transmembrane region" description="Helical" evidence="7">
    <location>
        <begin position="324"/>
        <end position="347"/>
    </location>
</feature>
<dbReference type="GO" id="GO:0016020">
    <property type="term" value="C:membrane"/>
    <property type="evidence" value="ECO:0007669"/>
    <property type="project" value="UniProtKB-SubCell"/>
</dbReference>
<feature type="transmembrane region" description="Helical" evidence="7">
    <location>
        <begin position="66"/>
        <end position="85"/>
    </location>
</feature>
<feature type="region of interest" description="Disordered" evidence="6">
    <location>
        <begin position="1"/>
        <end position="23"/>
    </location>
</feature>
<dbReference type="RefSeq" id="WP_028857972.1">
    <property type="nucleotide sequence ID" value="NZ_CAJHAQ010000001.1"/>
</dbReference>
<dbReference type="CDD" id="cd17485">
    <property type="entry name" value="MFS_MFSD3"/>
    <property type="match status" value="1"/>
</dbReference>
<evidence type="ECO:0000256" key="6">
    <source>
        <dbReference type="SAM" id="MobiDB-lite"/>
    </source>
</evidence>
<dbReference type="SUPFAM" id="SSF103473">
    <property type="entry name" value="MFS general substrate transporter"/>
    <property type="match status" value="1"/>
</dbReference>
<dbReference type="GO" id="GO:0008521">
    <property type="term" value="F:acetyl-CoA transmembrane transporter activity"/>
    <property type="evidence" value="ECO:0007669"/>
    <property type="project" value="InterPro"/>
</dbReference>
<evidence type="ECO:0000256" key="2">
    <source>
        <dbReference type="ARBA" id="ARBA00022448"/>
    </source>
</evidence>
<keyword evidence="9" id="KW-1185">Reference proteome</keyword>
<feature type="transmembrane region" description="Helical" evidence="7">
    <location>
        <begin position="459"/>
        <end position="480"/>
    </location>
</feature>
<dbReference type="GO" id="GO:0035348">
    <property type="term" value="P:acetyl-CoA transmembrane transport"/>
    <property type="evidence" value="ECO:0007669"/>
    <property type="project" value="InterPro"/>
</dbReference>
<feature type="transmembrane region" description="Helical" evidence="7">
    <location>
        <begin position="135"/>
        <end position="154"/>
    </location>
</feature>
<feature type="transmembrane region" description="Helical" evidence="7">
    <location>
        <begin position="214"/>
        <end position="233"/>
    </location>
</feature>
<dbReference type="AlphaFoldDB" id="A0A379LLG6"/>
<dbReference type="InterPro" id="IPR024371">
    <property type="entry name" value="AcetylCoA_trans_1-like"/>
</dbReference>
<dbReference type="Pfam" id="PF13000">
    <property type="entry name" value="Acatn"/>
    <property type="match status" value="1"/>
</dbReference>
<gene>
    <name evidence="8" type="primary">ampG_2</name>
    <name evidence="8" type="ORF">NCTC10526_01793</name>
</gene>
<evidence type="ECO:0000256" key="1">
    <source>
        <dbReference type="ARBA" id="ARBA00004141"/>
    </source>
</evidence>
<dbReference type="PANTHER" id="PTHR12778:SF10">
    <property type="entry name" value="MAJOR FACILITATOR SUPERFAMILY DOMAIN-CONTAINING PROTEIN 3"/>
    <property type="match status" value="1"/>
</dbReference>
<feature type="transmembrane region" description="Helical" evidence="7">
    <location>
        <begin position="190"/>
        <end position="207"/>
    </location>
</feature>
<organism evidence="8 9">
    <name type="scientific">Psychrobacter phenylpyruvicus</name>
    <dbReference type="NCBI Taxonomy" id="29432"/>
    <lineage>
        <taxon>Bacteria</taxon>
        <taxon>Pseudomonadati</taxon>
        <taxon>Pseudomonadota</taxon>
        <taxon>Gammaproteobacteria</taxon>
        <taxon>Moraxellales</taxon>
        <taxon>Moraxellaceae</taxon>
        <taxon>Psychrobacter</taxon>
    </lineage>
</organism>
<evidence type="ECO:0000313" key="8">
    <source>
        <dbReference type="EMBL" id="SUD91430.1"/>
    </source>
</evidence>
<evidence type="ECO:0000256" key="4">
    <source>
        <dbReference type="ARBA" id="ARBA00022989"/>
    </source>
</evidence>
<feature type="compositionally biased region" description="Basic and acidic residues" evidence="6">
    <location>
        <begin position="11"/>
        <end position="21"/>
    </location>
</feature>
<name>A0A379LLG6_9GAMM</name>
<comment type="subcellular location">
    <subcellularLocation>
        <location evidence="1">Membrane</location>
        <topology evidence="1">Multi-pass membrane protein</topology>
    </subcellularLocation>
</comment>